<organism evidence="2 3">
    <name type="scientific">Pilimelia anulata</name>
    <dbReference type="NCBI Taxonomy" id="53371"/>
    <lineage>
        <taxon>Bacteria</taxon>
        <taxon>Bacillati</taxon>
        <taxon>Actinomycetota</taxon>
        <taxon>Actinomycetes</taxon>
        <taxon>Micromonosporales</taxon>
        <taxon>Micromonosporaceae</taxon>
        <taxon>Pilimelia</taxon>
    </lineage>
</organism>
<feature type="transmembrane region" description="Helical" evidence="1">
    <location>
        <begin position="19"/>
        <end position="38"/>
    </location>
</feature>
<comment type="caution">
    <text evidence="2">The sequence shown here is derived from an EMBL/GenBank/DDBJ whole genome shotgun (WGS) entry which is preliminary data.</text>
</comment>
<dbReference type="AlphaFoldDB" id="A0A8J3FAI9"/>
<proteinExistence type="predicted"/>
<dbReference type="EMBL" id="BMQB01000004">
    <property type="protein sequence ID" value="GGJ92505.1"/>
    <property type="molecule type" value="Genomic_DNA"/>
</dbReference>
<keyword evidence="1" id="KW-0472">Membrane</keyword>
<evidence type="ECO:0008006" key="4">
    <source>
        <dbReference type="Google" id="ProtNLM"/>
    </source>
</evidence>
<evidence type="ECO:0000313" key="2">
    <source>
        <dbReference type="EMBL" id="GGJ92505.1"/>
    </source>
</evidence>
<dbReference type="Pfam" id="PF14325">
    <property type="entry name" value="DUF4383"/>
    <property type="match status" value="1"/>
</dbReference>
<feature type="transmembrane region" description="Helical" evidence="1">
    <location>
        <begin position="58"/>
        <end position="78"/>
    </location>
</feature>
<dbReference type="RefSeq" id="WP_189170074.1">
    <property type="nucleotide sequence ID" value="NZ_BMQB01000004.1"/>
</dbReference>
<evidence type="ECO:0000256" key="1">
    <source>
        <dbReference type="SAM" id="Phobius"/>
    </source>
</evidence>
<accession>A0A8J3FAI9</accession>
<name>A0A8J3FAI9_9ACTN</name>
<gene>
    <name evidence="2" type="ORF">GCM10010123_22990</name>
</gene>
<reference evidence="2" key="2">
    <citation type="submission" date="2020-09" db="EMBL/GenBank/DDBJ databases">
        <authorList>
            <person name="Sun Q."/>
            <person name="Ohkuma M."/>
        </authorList>
    </citation>
    <scope>NUCLEOTIDE SEQUENCE</scope>
    <source>
        <strain evidence="2">JCM 3090</strain>
    </source>
</reference>
<keyword evidence="1" id="KW-1133">Transmembrane helix</keyword>
<evidence type="ECO:0000313" key="3">
    <source>
        <dbReference type="Proteomes" id="UP000649739"/>
    </source>
</evidence>
<keyword evidence="3" id="KW-1185">Reference proteome</keyword>
<feature type="transmembrane region" description="Helical" evidence="1">
    <location>
        <begin position="85"/>
        <end position="104"/>
    </location>
</feature>
<dbReference type="Proteomes" id="UP000649739">
    <property type="component" value="Unassembled WGS sequence"/>
</dbReference>
<reference evidence="2" key="1">
    <citation type="journal article" date="2014" name="Int. J. Syst. Evol. Microbiol.">
        <title>Complete genome sequence of Corynebacterium casei LMG S-19264T (=DSM 44701T), isolated from a smear-ripened cheese.</title>
        <authorList>
            <consortium name="US DOE Joint Genome Institute (JGI-PGF)"/>
            <person name="Walter F."/>
            <person name="Albersmeier A."/>
            <person name="Kalinowski J."/>
            <person name="Ruckert C."/>
        </authorList>
    </citation>
    <scope>NUCLEOTIDE SEQUENCE</scope>
    <source>
        <strain evidence="2">JCM 3090</strain>
    </source>
</reference>
<feature type="transmembrane region" description="Helical" evidence="1">
    <location>
        <begin position="110"/>
        <end position="134"/>
    </location>
</feature>
<protein>
    <recommendedName>
        <fullName evidence="4">DUF4383 domain-containing protein</fullName>
    </recommendedName>
</protein>
<keyword evidence="1" id="KW-0812">Transmembrane</keyword>
<sequence length="142" mass="14737">MSSHPTVENHPLRPLHRTLAGLTGLFLVVFGVLGLVETADAGAFDRLSATVFGVKTNLAFSVLALVAGLVALAATAIGRNVDARLYQWLGYLLFVVGLAAVAVMQTDGNIINATITGCVVIFLAGTVLLVAGLYSRVSTARA</sequence>